<gene>
    <name evidence="1" type="ORF">G113_05103</name>
</gene>
<dbReference type="PATRIC" id="fig|1268236.3.peg.1019"/>
<reference evidence="1 2" key="1">
    <citation type="journal article" date="2013" name="Genome Announc.">
        <title>Draft Genome Sequence of Aeromonas molluscorum Strain 848TT, Isolated from Bivalve Molluscs.</title>
        <authorList>
            <person name="Spataro N."/>
            <person name="Farfan M."/>
            <person name="Albarral V."/>
            <person name="Sanglas A."/>
            <person name="Loren J.G."/>
            <person name="Fuste M.C."/>
            <person name="Bosch E."/>
        </authorList>
    </citation>
    <scope>NUCLEOTIDE SEQUENCE [LARGE SCALE GENOMIC DNA]</scope>
    <source>
        <strain evidence="1 2">848</strain>
    </source>
</reference>
<proteinExistence type="predicted"/>
<organism evidence="1 2">
    <name type="scientific">Aeromonas molluscorum 848</name>
    <dbReference type="NCBI Taxonomy" id="1268236"/>
    <lineage>
        <taxon>Bacteria</taxon>
        <taxon>Pseudomonadati</taxon>
        <taxon>Pseudomonadota</taxon>
        <taxon>Gammaproteobacteria</taxon>
        <taxon>Aeromonadales</taxon>
        <taxon>Aeromonadaceae</taxon>
        <taxon>Aeromonas</taxon>
    </lineage>
</organism>
<dbReference type="AlphaFoldDB" id="R1F907"/>
<evidence type="ECO:0000313" key="2">
    <source>
        <dbReference type="Proteomes" id="UP000013526"/>
    </source>
</evidence>
<comment type="caution">
    <text evidence="1">The sequence shown here is derived from an EMBL/GenBank/DDBJ whole genome shotgun (WGS) entry which is preliminary data.</text>
</comment>
<sequence>MTSASPHPVITVSNLKPGMFVVGIISQRGEMEIARAGWSATSARLQPWWLAAC</sequence>
<dbReference type="Proteomes" id="UP000013526">
    <property type="component" value="Unassembled WGS sequence"/>
</dbReference>
<protein>
    <submittedName>
        <fullName evidence="1">HD domain-containing protein</fullName>
    </submittedName>
</protein>
<dbReference type="EMBL" id="AQGQ01000018">
    <property type="protein sequence ID" value="EOD56197.1"/>
    <property type="molecule type" value="Genomic_DNA"/>
</dbReference>
<accession>R1F907</accession>
<name>R1F907_9GAMM</name>
<evidence type="ECO:0000313" key="1">
    <source>
        <dbReference type="EMBL" id="EOD56197.1"/>
    </source>
</evidence>
<keyword evidence="2" id="KW-1185">Reference proteome</keyword>